<accession>A0A9D1MQE5</accession>
<dbReference type="AlphaFoldDB" id="A0A9D1MQE5"/>
<comment type="caution">
    <text evidence="1">The sequence shown here is derived from an EMBL/GenBank/DDBJ whole genome shotgun (WGS) entry which is preliminary data.</text>
</comment>
<dbReference type="Proteomes" id="UP000824099">
    <property type="component" value="Unassembled WGS sequence"/>
</dbReference>
<proteinExistence type="predicted"/>
<protein>
    <submittedName>
        <fullName evidence="1">Uncharacterized protein</fullName>
    </submittedName>
</protein>
<dbReference type="EMBL" id="DVNI01000061">
    <property type="protein sequence ID" value="HIU64214.1"/>
    <property type="molecule type" value="Genomic_DNA"/>
</dbReference>
<evidence type="ECO:0000313" key="2">
    <source>
        <dbReference type="Proteomes" id="UP000824099"/>
    </source>
</evidence>
<evidence type="ECO:0000313" key="1">
    <source>
        <dbReference type="EMBL" id="HIU64214.1"/>
    </source>
</evidence>
<reference evidence="1" key="1">
    <citation type="submission" date="2020-10" db="EMBL/GenBank/DDBJ databases">
        <authorList>
            <person name="Gilroy R."/>
        </authorList>
    </citation>
    <scope>NUCLEOTIDE SEQUENCE</scope>
    <source>
        <strain evidence="1">CHK160-1198</strain>
    </source>
</reference>
<reference evidence="1" key="2">
    <citation type="journal article" date="2021" name="PeerJ">
        <title>Extensive microbial diversity within the chicken gut microbiome revealed by metagenomics and culture.</title>
        <authorList>
            <person name="Gilroy R."/>
            <person name="Ravi A."/>
            <person name="Getino M."/>
            <person name="Pursley I."/>
            <person name="Horton D.L."/>
            <person name="Alikhan N.F."/>
            <person name="Baker D."/>
            <person name="Gharbi K."/>
            <person name="Hall N."/>
            <person name="Watson M."/>
            <person name="Adriaenssens E.M."/>
            <person name="Foster-Nyarko E."/>
            <person name="Jarju S."/>
            <person name="Secka A."/>
            <person name="Antonio M."/>
            <person name="Oren A."/>
            <person name="Chaudhuri R.R."/>
            <person name="La Ragione R."/>
            <person name="Hildebrand F."/>
            <person name="Pallen M.J."/>
        </authorList>
    </citation>
    <scope>NUCLEOTIDE SEQUENCE</scope>
    <source>
        <strain evidence="1">CHK160-1198</strain>
    </source>
</reference>
<sequence length="68" mass="7866">METVGKILNLLYIRKEFSIANVAYGEEATITLYFPVQDKVLIEQLLTELLNKTIMLQKVSEEYVEQTV</sequence>
<organism evidence="1 2">
    <name type="scientific">Candidatus Avacidaminococcus intestinavium</name>
    <dbReference type="NCBI Taxonomy" id="2840684"/>
    <lineage>
        <taxon>Bacteria</taxon>
        <taxon>Bacillati</taxon>
        <taxon>Bacillota</taxon>
        <taxon>Negativicutes</taxon>
        <taxon>Acidaminococcales</taxon>
        <taxon>Acidaminococcaceae</taxon>
        <taxon>Acidaminococcaceae incertae sedis</taxon>
        <taxon>Candidatus Avacidaminococcus</taxon>
    </lineage>
</organism>
<name>A0A9D1MQE5_9FIRM</name>
<gene>
    <name evidence="1" type="ORF">IAB06_04135</name>
</gene>